<keyword evidence="1" id="KW-0808">Transferase</keyword>
<gene>
    <name evidence="1" type="ORF">OMM_12252</name>
</gene>
<dbReference type="GO" id="GO:0016740">
    <property type="term" value="F:transferase activity"/>
    <property type="evidence" value="ECO:0007669"/>
    <property type="project" value="UniProtKB-KW"/>
</dbReference>
<proteinExistence type="predicted"/>
<reference evidence="2" key="1">
    <citation type="submission" date="2012-11" db="EMBL/GenBank/DDBJ databases">
        <authorList>
            <person name="Lucero-Rivera Y.E."/>
            <person name="Tovar-Ramirez D."/>
        </authorList>
    </citation>
    <scope>NUCLEOTIDE SEQUENCE [LARGE SCALE GENOMIC DNA]</scope>
    <source>
        <strain evidence="2">Araruama</strain>
    </source>
</reference>
<comment type="caution">
    <text evidence="1">The sequence shown here is derived from an EMBL/GenBank/DDBJ whole genome shotgun (WGS) entry which is preliminary data.</text>
</comment>
<dbReference type="EMBL" id="ATBP01001703">
    <property type="protein sequence ID" value="ETR66861.1"/>
    <property type="molecule type" value="Genomic_DNA"/>
</dbReference>
<dbReference type="SUPFAM" id="SSF53756">
    <property type="entry name" value="UDP-Glycosyltransferase/glycogen phosphorylase"/>
    <property type="match status" value="1"/>
</dbReference>
<dbReference type="AlphaFoldDB" id="A0A1V1NWC8"/>
<evidence type="ECO:0000313" key="2">
    <source>
        <dbReference type="Proteomes" id="UP000189670"/>
    </source>
</evidence>
<organism evidence="1 2">
    <name type="scientific">Candidatus Magnetoglobus multicellularis str. Araruama</name>
    <dbReference type="NCBI Taxonomy" id="890399"/>
    <lineage>
        <taxon>Bacteria</taxon>
        <taxon>Pseudomonadati</taxon>
        <taxon>Thermodesulfobacteriota</taxon>
        <taxon>Desulfobacteria</taxon>
        <taxon>Desulfobacterales</taxon>
        <taxon>Desulfobacteraceae</taxon>
        <taxon>Candidatus Magnetoglobus</taxon>
    </lineage>
</organism>
<evidence type="ECO:0000313" key="1">
    <source>
        <dbReference type="EMBL" id="ETR66861.1"/>
    </source>
</evidence>
<dbReference type="Proteomes" id="UP000189670">
    <property type="component" value="Unassembled WGS sequence"/>
</dbReference>
<feature type="non-terminal residue" evidence="1">
    <location>
        <position position="328"/>
    </location>
</feature>
<sequence>MKQIIIINRYYPPNPAISGHSACEMVKALSHRNKDLRFLVRYIHAPYAGGLSSQISAGILGGMTSIYNGKNKILRFLGNFVEGYRLVRLSLPYADAIISLTDPPMLNYWAGRLCKKQRIPWIYWSLDLYPDAFASAGIVSNKNIFYQSFQHAIKLNPPDFLIALGAQQAAYIKSKFKKNIPFVRLPCGIIQPKKSLIPPEWYSDNKTVFAYVGNMGEAHDPEFLTQLIFHMDPTRHICLLSLYGAKSNHVLSSVANHPAVRIIDHIPQEHLAYIDIHLVSLLPEWTHVCVPSKAVSAICSGKAIAFQGHRHSDTWKMFKSAAFYIERS</sequence>
<protein>
    <submittedName>
        <fullName evidence="1">Group 1 glycosyl transferase</fullName>
    </submittedName>
</protein>
<name>A0A1V1NWC8_9BACT</name>
<accession>A0A1V1NWC8</accession>